<dbReference type="Proteomes" id="UP000479756">
    <property type="component" value="Unassembled WGS sequence"/>
</dbReference>
<name>A0A7C9TRA8_9MICO</name>
<proteinExistence type="predicted"/>
<dbReference type="RefSeq" id="WP_163473287.1">
    <property type="nucleotide sequence ID" value="NZ_JAAGWZ010000002.1"/>
</dbReference>
<dbReference type="InterPro" id="IPR029063">
    <property type="entry name" value="SAM-dependent_MTases_sf"/>
</dbReference>
<dbReference type="CDD" id="cd02440">
    <property type="entry name" value="AdoMet_MTases"/>
    <property type="match status" value="1"/>
</dbReference>
<keyword evidence="4" id="KW-1185">Reference proteome</keyword>
<dbReference type="PANTHER" id="PTHR43542">
    <property type="entry name" value="METHYLTRANSFERASE"/>
    <property type="match status" value="1"/>
</dbReference>
<dbReference type="PANTHER" id="PTHR43542:SF1">
    <property type="entry name" value="METHYLTRANSFERASE"/>
    <property type="match status" value="1"/>
</dbReference>
<evidence type="ECO:0000313" key="3">
    <source>
        <dbReference type="EMBL" id="NEM91521.1"/>
    </source>
</evidence>
<gene>
    <name evidence="3" type="primary">rsmD</name>
    <name evidence="3" type="ORF">G3T37_09145</name>
</gene>
<dbReference type="Pfam" id="PF03602">
    <property type="entry name" value="Cons_hypoth95"/>
    <property type="match status" value="1"/>
</dbReference>
<dbReference type="GO" id="GO:0052913">
    <property type="term" value="F:16S rRNA (guanine(966)-N(2))-methyltransferase activity"/>
    <property type="evidence" value="ECO:0007669"/>
    <property type="project" value="UniProtKB-EC"/>
</dbReference>
<dbReference type="AlphaFoldDB" id="A0A7C9TRA8"/>
<dbReference type="InterPro" id="IPR004398">
    <property type="entry name" value="RNA_MeTrfase_RsmD"/>
</dbReference>
<evidence type="ECO:0000256" key="2">
    <source>
        <dbReference type="ARBA" id="ARBA00022679"/>
    </source>
</evidence>
<accession>A0A7C9TRA8</accession>
<dbReference type="EMBL" id="JAAGWZ010000002">
    <property type="protein sequence ID" value="NEM91521.1"/>
    <property type="molecule type" value="Genomic_DNA"/>
</dbReference>
<organism evidence="3 4">
    <name type="scientific">Galbitalea soli</name>
    <dbReference type="NCBI Taxonomy" id="1268042"/>
    <lineage>
        <taxon>Bacteria</taxon>
        <taxon>Bacillati</taxon>
        <taxon>Actinomycetota</taxon>
        <taxon>Actinomycetes</taxon>
        <taxon>Micrococcales</taxon>
        <taxon>Microbacteriaceae</taxon>
        <taxon>Galbitalea</taxon>
    </lineage>
</organism>
<evidence type="ECO:0000313" key="4">
    <source>
        <dbReference type="Proteomes" id="UP000479756"/>
    </source>
</evidence>
<keyword evidence="1 3" id="KW-0489">Methyltransferase</keyword>
<comment type="caution">
    <text evidence="3">The sequence shown here is derived from an EMBL/GenBank/DDBJ whole genome shotgun (WGS) entry which is preliminary data.</text>
</comment>
<protein>
    <submittedName>
        <fullName evidence="3">16S rRNA (Guanine(966)-N(2))-methyltransferase RsmD</fullName>
        <ecNumber evidence="3">2.1.1.171</ecNumber>
    </submittedName>
</protein>
<dbReference type="EC" id="2.1.1.171" evidence="3"/>
<evidence type="ECO:0000256" key="1">
    <source>
        <dbReference type="ARBA" id="ARBA00022603"/>
    </source>
</evidence>
<reference evidence="3 4" key="1">
    <citation type="journal article" date="2014" name="Int. J. Syst. Evol. Microbiol.">
        <title>Description of Galbitalea soli gen. nov., sp. nov., and Frondihabitans sucicola sp. nov.</title>
        <authorList>
            <person name="Kim S.J."/>
            <person name="Lim J.M."/>
            <person name="Ahn J.H."/>
            <person name="Weon H.Y."/>
            <person name="Hamada M."/>
            <person name="Suzuki K."/>
            <person name="Ahn T.Y."/>
            <person name="Kwon S.W."/>
        </authorList>
    </citation>
    <scope>NUCLEOTIDE SEQUENCE [LARGE SCALE GENOMIC DNA]</scope>
    <source>
        <strain evidence="3 4">NBRC 108727</strain>
    </source>
</reference>
<sequence>MTRIIAGFAGSLTLTVPPSGTRPTSDRVREAIFSALDSRGLLDGARVLDLYAGSGALGLEAASRGATAVTLVDSSAAAASACRRNAAHIAKAAPRGAVPAIEVSASPVLSFLTGARQFWDIVFVDPPYELGGPELGRGLEGLVPRLSPDAVVVVERSARDPEPPLPEGLQLDRRKDYGDTALYWLSVPIQETTASSGPGTSR</sequence>
<dbReference type="NCBIfam" id="TIGR00095">
    <property type="entry name" value="16S rRNA (guanine(966)-N(2))-methyltransferase RsmD"/>
    <property type="match status" value="1"/>
</dbReference>
<keyword evidence="2 3" id="KW-0808">Transferase</keyword>
<dbReference type="Gene3D" id="3.40.50.150">
    <property type="entry name" value="Vaccinia Virus protein VP39"/>
    <property type="match status" value="1"/>
</dbReference>
<dbReference type="PIRSF" id="PIRSF004553">
    <property type="entry name" value="CHP00095"/>
    <property type="match status" value="1"/>
</dbReference>
<dbReference type="SUPFAM" id="SSF53335">
    <property type="entry name" value="S-adenosyl-L-methionine-dependent methyltransferases"/>
    <property type="match status" value="1"/>
</dbReference>